<proteinExistence type="predicted"/>
<accession>A0A4T0X6N0</accession>
<name>A0A4T0X6N0_9ASCO</name>
<dbReference type="Pfam" id="PF01172">
    <property type="entry name" value="SBDS_N"/>
    <property type="match status" value="1"/>
</dbReference>
<dbReference type="STRING" id="52247.A0A4T0X6N0"/>
<evidence type="ECO:0000313" key="2">
    <source>
        <dbReference type="EMBL" id="TID30504.1"/>
    </source>
</evidence>
<dbReference type="InterPro" id="IPR019783">
    <property type="entry name" value="SDO1/SBDS_N"/>
</dbReference>
<dbReference type="InterPro" id="IPR036786">
    <property type="entry name" value="Ribosome_mat_SBDS_N_sf"/>
</dbReference>
<dbReference type="SUPFAM" id="SSF89895">
    <property type="entry name" value="FYSH domain"/>
    <property type="match status" value="1"/>
</dbReference>
<evidence type="ECO:0000259" key="1">
    <source>
        <dbReference type="Pfam" id="PF01172"/>
    </source>
</evidence>
<reference evidence="2 3" key="1">
    <citation type="journal article" date="2019" name="Front. Genet.">
        <title>Whole-Genome Sequencing of the Opportunistic Yeast Pathogen Candida inconspicua Uncovers Its Hybrid Origin.</title>
        <authorList>
            <person name="Mixao V."/>
            <person name="Hansen A.P."/>
            <person name="Saus E."/>
            <person name="Boekhout T."/>
            <person name="Lass-Florl C."/>
            <person name="Gabaldon T."/>
        </authorList>
    </citation>
    <scope>NUCLEOTIDE SEQUENCE [LARGE SCALE GENOMIC DNA]</scope>
    <source>
        <strain evidence="2 3">CBS 180</strain>
    </source>
</reference>
<feature type="domain" description="Ribosome maturation protein SDO1/SBDS N-terminal" evidence="1">
    <location>
        <begin position="10"/>
        <end position="102"/>
    </location>
</feature>
<comment type="caution">
    <text evidence="2">The sequence shown here is derived from an EMBL/GenBank/DDBJ whole genome shotgun (WGS) entry which is preliminary data.</text>
</comment>
<keyword evidence="3" id="KW-1185">Reference proteome</keyword>
<gene>
    <name evidence="2" type="ORF">CANINC_000857</name>
</gene>
<dbReference type="AlphaFoldDB" id="A0A4T0X6N0"/>
<dbReference type="OrthoDB" id="2567806at2759"/>
<sequence>MSNSNKPEQLYVFYKGNDKDFLVFIDREDYLDKYVKGDTTIPLSYIVSNFEVYRTITGRGSSGKLYVASDAEIAEEFGDFKNLDSEIIPRILKEGVVQKMTKRSFDQDDI</sequence>
<dbReference type="EMBL" id="SELW01000141">
    <property type="protein sequence ID" value="TID30504.1"/>
    <property type="molecule type" value="Genomic_DNA"/>
</dbReference>
<dbReference type="Gene3D" id="3.30.1250.10">
    <property type="entry name" value="Ribosome maturation protein SBDS, N-terminal domain"/>
    <property type="match status" value="1"/>
</dbReference>
<organism evidence="2 3">
    <name type="scientific">Pichia inconspicua</name>
    <dbReference type="NCBI Taxonomy" id="52247"/>
    <lineage>
        <taxon>Eukaryota</taxon>
        <taxon>Fungi</taxon>
        <taxon>Dikarya</taxon>
        <taxon>Ascomycota</taxon>
        <taxon>Saccharomycotina</taxon>
        <taxon>Pichiomycetes</taxon>
        <taxon>Pichiales</taxon>
        <taxon>Pichiaceae</taxon>
        <taxon>Pichia</taxon>
    </lineage>
</organism>
<protein>
    <recommendedName>
        <fullName evidence="1">Ribosome maturation protein SDO1/SBDS N-terminal domain-containing protein</fullName>
    </recommendedName>
</protein>
<evidence type="ECO:0000313" key="3">
    <source>
        <dbReference type="Proteomes" id="UP000307173"/>
    </source>
</evidence>
<dbReference type="Proteomes" id="UP000307173">
    <property type="component" value="Unassembled WGS sequence"/>
</dbReference>